<keyword evidence="2" id="KW-1185">Reference proteome</keyword>
<reference evidence="1" key="2">
    <citation type="submission" date="2020-11" db="EMBL/GenBank/DDBJ databases">
        <authorList>
            <person name="McCartney M.A."/>
            <person name="Auch B."/>
            <person name="Kono T."/>
            <person name="Mallez S."/>
            <person name="Becker A."/>
            <person name="Gohl D.M."/>
            <person name="Silverstein K.A.T."/>
            <person name="Koren S."/>
            <person name="Bechman K.B."/>
            <person name="Herman A."/>
            <person name="Abrahante J.E."/>
            <person name="Garbe J."/>
        </authorList>
    </citation>
    <scope>NUCLEOTIDE SEQUENCE</scope>
    <source>
        <strain evidence="1">Duluth1</strain>
        <tissue evidence="1">Whole animal</tissue>
    </source>
</reference>
<proteinExistence type="predicted"/>
<evidence type="ECO:0000313" key="1">
    <source>
        <dbReference type="EMBL" id="KAH3749488.1"/>
    </source>
</evidence>
<dbReference type="AlphaFoldDB" id="A0A9D4DID3"/>
<organism evidence="1 2">
    <name type="scientific">Dreissena polymorpha</name>
    <name type="common">Zebra mussel</name>
    <name type="synonym">Mytilus polymorpha</name>
    <dbReference type="NCBI Taxonomy" id="45954"/>
    <lineage>
        <taxon>Eukaryota</taxon>
        <taxon>Metazoa</taxon>
        <taxon>Spiralia</taxon>
        <taxon>Lophotrochozoa</taxon>
        <taxon>Mollusca</taxon>
        <taxon>Bivalvia</taxon>
        <taxon>Autobranchia</taxon>
        <taxon>Heteroconchia</taxon>
        <taxon>Euheterodonta</taxon>
        <taxon>Imparidentia</taxon>
        <taxon>Neoheterodontei</taxon>
        <taxon>Myida</taxon>
        <taxon>Dreissenoidea</taxon>
        <taxon>Dreissenidae</taxon>
        <taxon>Dreissena</taxon>
    </lineage>
</organism>
<sequence length="67" mass="7500">MNWTSRMSSTRSLTVTATSLGVISHRSCINSTRTTMTHHLVLLVKKHGSVIIFVDNQDLSVWENKDG</sequence>
<protein>
    <submittedName>
        <fullName evidence="1">Uncharacterized protein</fullName>
    </submittedName>
</protein>
<gene>
    <name evidence="1" type="ORF">DPMN_183986</name>
</gene>
<name>A0A9D4DID3_DREPO</name>
<comment type="caution">
    <text evidence="1">The sequence shown here is derived from an EMBL/GenBank/DDBJ whole genome shotgun (WGS) entry which is preliminary data.</text>
</comment>
<dbReference type="Proteomes" id="UP000828390">
    <property type="component" value="Unassembled WGS sequence"/>
</dbReference>
<reference evidence="1" key="1">
    <citation type="journal article" date="2019" name="bioRxiv">
        <title>The Genome of the Zebra Mussel, Dreissena polymorpha: A Resource for Invasive Species Research.</title>
        <authorList>
            <person name="McCartney M.A."/>
            <person name="Auch B."/>
            <person name="Kono T."/>
            <person name="Mallez S."/>
            <person name="Zhang Y."/>
            <person name="Obille A."/>
            <person name="Becker A."/>
            <person name="Abrahante J.E."/>
            <person name="Garbe J."/>
            <person name="Badalamenti J.P."/>
            <person name="Herman A."/>
            <person name="Mangelson H."/>
            <person name="Liachko I."/>
            <person name="Sullivan S."/>
            <person name="Sone E.D."/>
            <person name="Koren S."/>
            <person name="Silverstein K.A.T."/>
            <person name="Beckman K.B."/>
            <person name="Gohl D.M."/>
        </authorList>
    </citation>
    <scope>NUCLEOTIDE SEQUENCE</scope>
    <source>
        <strain evidence="1">Duluth1</strain>
        <tissue evidence="1">Whole animal</tissue>
    </source>
</reference>
<dbReference type="EMBL" id="JAIWYP010000010">
    <property type="protein sequence ID" value="KAH3749488.1"/>
    <property type="molecule type" value="Genomic_DNA"/>
</dbReference>
<accession>A0A9D4DID3</accession>
<evidence type="ECO:0000313" key="2">
    <source>
        <dbReference type="Proteomes" id="UP000828390"/>
    </source>
</evidence>